<proteinExistence type="predicted"/>
<accession>A0AAJ6B3W1</accession>
<evidence type="ECO:0008006" key="4">
    <source>
        <dbReference type="Google" id="ProtNLM"/>
    </source>
</evidence>
<evidence type="ECO:0000313" key="3">
    <source>
        <dbReference type="Proteomes" id="UP001213972"/>
    </source>
</evidence>
<dbReference type="AlphaFoldDB" id="A0AAJ6B3W1"/>
<dbReference type="Proteomes" id="UP001213972">
    <property type="component" value="Chromosome"/>
</dbReference>
<organism evidence="2 3">
    <name type="scientific">Candidatus Microbacterium phytovorans</name>
    <dbReference type="NCBI Taxonomy" id="3121374"/>
    <lineage>
        <taxon>Bacteria</taxon>
        <taxon>Bacillati</taxon>
        <taxon>Actinomycetota</taxon>
        <taxon>Actinomycetes</taxon>
        <taxon>Micrococcales</taxon>
        <taxon>Microbacteriaceae</taxon>
        <taxon>Microbacterium</taxon>
    </lineage>
</organism>
<evidence type="ECO:0000313" key="2">
    <source>
        <dbReference type="EMBL" id="WEK13429.1"/>
    </source>
</evidence>
<evidence type="ECO:0000256" key="1">
    <source>
        <dbReference type="SAM" id="MobiDB-lite"/>
    </source>
</evidence>
<feature type="compositionally biased region" description="Low complexity" evidence="1">
    <location>
        <begin position="42"/>
        <end position="89"/>
    </location>
</feature>
<feature type="region of interest" description="Disordered" evidence="1">
    <location>
        <begin position="42"/>
        <end position="91"/>
    </location>
</feature>
<protein>
    <recommendedName>
        <fullName evidence="4">DUF4232 domain-containing protein</fullName>
    </recommendedName>
</protein>
<gene>
    <name evidence="2" type="ORF">P0Y48_13360</name>
</gene>
<dbReference type="EMBL" id="CP119321">
    <property type="protein sequence ID" value="WEK13429.1"/>
    <property type="molecule type" value="Genomic_DNA"/>
</dbReference>
<reference evidence="2" key="1">
    <citation type="submission" date="2023-03" db="EMBL/GenBank/DDBJ databases">
        <title>Andean soil-derived lignocellulolytic bacterial consortium as a source of novel taxa and putative plastic-active enzymes.</title>
        <authorList>
            <person name="Diaz-Garcia L."/>
            <person name="Chuvochina M."/>
            <person name="Feuerriegel G."/>
            <person name="Bunk B."/>
            <person name="Sproer C."/>
            <person name="Streit W.R."/>
            <person name="Rodriguez L.M."/>
            <person name="Overmann J."/>
            <person name="Jimenez D.J."/>
        </authorList>
    </citation>
    <scope>NUCLEOTIDE SEQUENCE</scope>
    <source>
        <strain evidence="2">MAG 4610</strain>
    </source>
</reference>
<sequence length="221" mass="23453">MSTRRPTPAVYRRRRLAVLLVLLLVIGGAVTLALWRPWETPEATAAPSPRPSTPDAATSGPTPTTTADATPEPTPEVTPEASPSPSATSIPVCTSGDVVVTAVTDQASYGAGEKPRLSIELENVGDLACAMNVGTAAQSFTISSGTDVWWRSTDCQTEPSDLIVQLEPGKKVTSAEPLVWDRTRSSVTSCDDDRPAALAGYYNLLVTVGGIDSEERQFRLR</sequence>
<name>A0AAJ6B3W1_9MICO</name>